<dbReference type="RefSeq" id="WP_343874962.1">
    <property type="nucleotide sequence ID" value="NZ_BAAAIX010000028.1"/>
</dbReference>
<dbReference type="Pfam" id="PF02594">
    <property type="entry name" value="DUF167"/>
    <property type="match status" value="1"/>
</dbReference>
<evidence type="ECO:0000313" key="4">
    <source>
        <dbReference type="EMBL" id="MFD1888990.1"/>
    </source>
</evidence>
<feature type="region of interest" description="Disordered" evidence="3">
    <location>
        <begin position="1"/>
        <end position="24"/>
    </location>
</feature>
<evidence type="ECO:0000256" key="3">
    <source>
        <dbReference type="SAM" id="MobiDB-lite"/>
    </source>
</evidence>
<reference evidence="5" key="1">
    <citation type="journal article" date="2019" name="Int. J. Syst. Evol. Microbiol.">
        <title>The Global Catalogue of Microorganisms (GCM) 10K type strain sequencing project: providing services to taxonomists for standard genome sequencing and annotation.</title>
        <authorList>
            <consortium name="The Broad Institute Genomics Platform"/>
            <consortium name="The Broad Institute Genome Sequencing Center for Infectious Disease"/>
            <person name="Wu L."/>
            <person name="Ma J."/>
        </authorList>
    </citation>
    <scope>NUCLEOTIDE SEQUENCE [LARGE SCALE GENOMIC DNA]</scope>
    <source>
        <strain evidence="5">CAIM 431</strain>
    </source>
</reference>
<dbReference type="Gene3D" id="3.30.1200.10">
    <property type="entry name" value="YggU-like"/>
    <property type="match status" value="1"/>
</dbReference>
<protein>
    <recommendedName>
        <fullName evidence="2">UPF0235 protein ACFSCS_02170</fullName>
    </recommendedName>
</protein>
<evidence type="ECO:0000256" key="2">
    <source>
        <dbReference type="HAMAP-Rule" id="MF_00634"/>
    </source>
</evidence>
<dbReference type="SMART" id="SM01152">
    <property type="entry name" value="DUF167"/>
    <property type="match status" value="1"/>
</dbReference>
<keyword evidence="5" id="KW-1185">Reference proteome</keyword>
<dbReference type="PANTHER" id="PTHR13420:SF7">
    <property type="entry name" value="UPF0235 PROTEIN C15ORF40"/>
    <property type="match status" value="1"/>
</dbReference>
<dbReference type="Proteomes" id="UP001597326">
    <property type="component" value="Unassembled WGS sequence"/>
</dbReference>
<name>A0ABW4RT39_9ACTN</name>
<dbReference type="InterPro" id="IPR003746">
    <property type="entry name" value="DUF167"/>
</dbReference>
<comment type="similarity">
    <text evidence="1 2">Belongs to the UPF0235 family.</text>
</comment>
<dbReference type="InterPro" id="IPR036591">
    <property type="entry name" value="YggU-like_sf"/>
</dbReference>
<sequence length="89" mass="9517">MRRPIRVKPGASRTHVGGMHDPQGEPALVVQVNAPAVDGRANKAVLAALAKALGTRPNRLEIVSGQTSRTKLVEFDDELAPAWQDLLQG</sequence>
<accession>A0ABW4RT39</accession>
<dbReference type="HAMAP" id="MF_00634">
    <property type="entry name" value="UPF0235"/>
    <property type="match status" value="1"/>
</dbReference>
<organism evidence="4 5">
    <name type="scientific">Luteococcus peritonei</name>
    <dbReference type="NCBI Taxonomy" id="88874"/>
    <lineage>
        <taxon>Bacteria</taxon>
        <taxon>Bacillati</taxon>
        <taxon>Actinomycetota</taxon>
        <taxon>Actinomycetes</taxon>
        <taxon>Propionibacteriales</taxon>
        <taxon>Propionibacteriaceae</taxon>
        <taxon>Luteococcus</taxon>
    </lineage>
</organism>
<evidence type="ECO:0000313" key="5">
    <source>
        <dbReference type="Proteomes" id="UP001597326"/>
    </source>
</evidence>
<proteinExistence type="inferred from homology"/>
<dbReference type="NCBIfam" id="TIGR00251">
    <property type="entry name" value="DUF167 family protein"/>
    <property type="match status" value="1"/>
</dbReference>
<dbReference type="PANTHER" id="PTHR13420">
    <property type="entry name" value="UPF0235 PROTEIN C15ORF40"/>
    <property type="match status" value="1"/>
</dbReference>
<comment type="caution">
    <text evidence="4">The sequence shown here is derived from an EMBL/GenBank/DDBJ whole genome shotgun (WGS) entry which is preliminary data.</text>
</comment>
<dbReference type="SUPFAM" id="SSF69786">
    <property type="entry name" value="YggU-like"/>
    <property type="match status" value="1"/>
</dbReference>
<evidence type="ECO:0000256" key="1">
    <source>
        <dbReference type="ARBA" id="ARBA00010364"/>
    </source>
</evidence>
<gene>
    <name evidence="4" type="ORF">ACFSCS_02170</name>
</gene>
<dbReference type="EMBL" id="JBHUFZ010000005">
    <property type="protein sequence ID" value="MFD1888990.1"/>
    <property type="molecule type" value="Genomic_DNA"/>
</dbReference>